<accession>A0ABY1C2A0</accession>
<reference evidence="1 2" key="1">
    <citation type="submission" date="2016-10" db="EMBL/GenBank/DDBJ databases">
        <authorList>
            <person name="Varghese N."/>
            <person name="Submissions S."/>
        </authorList>
    </citation>
    <scope>NUCLEOTIDE SEQUENCE [LARGE SCALE GENOMIC DNA]</scope>
    <source>
        <strain evidence="1 2">ATCC 19403</strain>
    </source>
</reference>
<proteinExistence type="predicted"/>
<dbReference type="EMBL" id="LT630003">
    <property type="protein sequence ID" value="SET56271.1"/>
    <property type="molecule type" value="Genomic_DNA"/>
</dbReference>
<keyword evidence="2" id="KW-1185">Reference proteome</keyword>
<dbReference type="Proteomes" id="UP000198970">
    <property type="component" value="Chromosome I"/>
</dbReference>
<evidence type="ECO:0008006" key="3">
    <source>
        <dbReference type="Google" id="ProtNLM"/>
    </source>
</evidence>
<organism evidence="1 2">
    <name type="scientific">Lacrimispora sphenoides JCM 1415</name>
    <dbReference type="NCBI Taxonomy" id="1297793"/>
    <lineage>
        <taxon>Bacteria</taxon>
        <taxon>Bacillati</taxon>
        <taxon>Bacillota</taxon>
        <taxon>Clostridia</taxon>
        <taxon>Lachnospirales</taxon>
        <taxon>Lachnospiraceae</taxon>
        <taxon>Lacrimispora</taxon>
    </lineage>
</organism>
<gene>
    <name evidence="1" type="ORF">SAMN02745906_0379</name>
</gene>
<evidence type="ECO:0000313" key="2">
    <source>
        <dbReference type="Proteomes" id="UP000198970"/>
    </source>
</evidence>
<evidence type="ECO:0000313" key="1">
    <source>
        <dbReference type="EMBL" id="SET56271.1"/>
    </source>
</evidence>
<protein>
    <recommendedName>
        <fullName evidence="3">C2H2-type domain-containing protein</fullName>
    </recommendedName>
</protein>
<name>A0ABY1C2A0_9FIRM</name>
<sequence>MSEQKVQCRLCEQFFDDLDMSEEHYPAHSVGNDDIIQLDFIKLADDFMGENKELNRKIGNAIRNGENLQSTAEEYFDNSLAEDLYPKGRTARTLCRKCNMFFGKYDEAYKKFFDEDGNPKKIKGFQEQTKLQIVKALYAKFLSIPETQGIKFDFLDFLRDPDAKKYNGEWRLYFVKRDYSTDPMGFKDIQTGKIDWNMDGKMLVFELSDEKFIFNLLNFEKHDAFEMNNIFDIMEKNYSLVVGCHDMSGGYHGQMMLKRAFSGMEMT</sequence>